<dbReference type="GO" id="GO:0000978">
    <property type="term" value="F:RNA polymerase II cis-regulatory region sequence-specific DNA binding"/>
    <property type="evidence" value="ECO:0007669"/>
    <property type="project" value="TreeGrafter"/>
</dbReference>
<dbReference type="PRINTS" id="PR00615">
    <property type="entry name" value="CCAATSUBUNTA"/>
</dbReference>
<dbReference type="PANTHER" id="PTHR11064:SF9">
    <property type="entry name" value="NUCLEAR TRANSCRIPTION FACTOR Y SUBUNIT BETA"/>
    <property type="match status" value="1"/>
</dbReference>
<dbReference type="PANTHER" id="PTHR11064">
    <property type="entry name" value="CCAAT-BINDING TRANSCRIPTION FACTOR-RELATED"/>
    <property type="match status" value="1"/>
</dbReference>
<accession>A0A507EWM2</accession>
<keyword evidence="4" id="KW-0804">Transcription</keyword>
<feature type="region of interest" description="Disordered" evidence="5">
    <location>
        <begin position="1"/>
        <end position="21"/>
    </location>
</feature>
<dbReference type="Pfam" id="PF00808">
    <property type="entry name" value="CBFD_NFYB_HMF"/>
    <property type="match status" value="1"/>
</dbReference>
<protein>
    <recommendedName>
        <fullName evidence="6">Transcription factor CBF/NF-Y/archaeal histone domain-containing protein</fullName>
    </recommendedName>
</protein>
<keyword evidence="3" id="KW-0238">DNA-binding</keyword>
<keyword evidence="8" id="KW-1185">Reference proteome</keyword>
<dbReference type="STRING" id="246404.A0A507EWM2"/>
<evidence type="ECO:0000256" key="4">
    <source>
        <dbReference type="ARBA" id="ARBA00023163"/>
    </source>
</evidence>
<dbReference type="InterPro" id="IPR027113">
    <property type="entry name" value="Transc_fact_NFYB/HAP3"/>
</dbReference>
<organism evidence="7 8">
    <name type="scientific">Chytriomyces confervae</name>
    <dbReference type="NCBI Taxonomy" id="246404"/>
    <lineage>
        <taxon>Eukaryota</taxon>
        <taxon>Fungi</taxon>
        <taxon>Fungi incertae sedis</taxon>
        <taxon>Chytridiomycota</taxon>
        <taxon>Chytridiomycota incertae sedis</taxon>
        <taxon>Chytridiomycetes</taxon>
        <taxon>Chytridiales</taxon>
        <taxon>Chytriomycetaceae</taxon>
        <taxon>Chytriomyces</taxon>
    </lineage>
</organism>
<dbReference type="AlphaFoldDB" id="A0A507EWM2"/>
<dbReference type="InterPro" id="IPR003958">
    <property type="entry name" value="CBFA_NFYB_domain"/>
</dbReference>
<gene>
    <name evidence="7" type="ORF">CcCBS67573_g07212</name>
</gene>
<dbReference type="EMBL" id="QEAP01000359">
    <property type="protein sequence ID" value="TPX68311.1"/>
    <property type="molecule type" value="Genomic_DNA"/>
</dbReference>
<dbReference type="GO" id="GO:0001228">
    <property type="term" value="F:DNA-binding transcription activator activity, RNA polymerase II-specific"/>
    <property type="evidence" value="ECO:0007669"/>
    <property type="project" value="InterPro"/>
</dbReference>
<dbReference type="Gene3D" id="1.10.20.10">
    <property type="entry name" value="Histone, subunit A"/>
    <property type="match status" value="1"/>
</dbReference>
<name>A0A507EWM2_9FUNG</name>
<dbReference type="OrthoDB" id="386949at2759"/>
<dbReference type="CDD" id="cd22907">
    <property type="entry name" value="HFD_NFYB"/>
    <property type="match status" value="1"/>
</dbReference>
<dbReference type="Proteomes" id="UP000320333">
    <property type="component" value="Unassembled WGS sequence"/>
</dbReference>
<evidence type="ECO:0000256" key="5">
    <source>
        <dbReference type="SAM" id="MobiDB-lite"/>
    </source>
</evidence>
<evidence type="ECO:0000313" key="7">
    <source>
        <dbReference type="EMBL" id="TPX68311.1"/>
    </source>
</evidence>
<dbReference type="GO" id="GO:0046982">
    <property type="term" value="F:protein heterodimerization activity"/>
    <property type="evidence" value="ECO:0007669"/>
    <property type="project" value="InterPro"/>
</dbReference>
<dbReference type="SUPFAM" id="SSF47113">
    <property type="entry name" value="Histone-fold"/>
    <property type="match status" value="1"/>
</dbReference>
<dbReference type="InterPro" id="IPR009072">
    <property type="entry name" value="Histone-fold"/>
</dbReference>
<sequence>MMQQPEPDPTQADDGGAASIEKDRLLPIANVSRLMKRALPENAKIAKDAKDCLQECVSEFISFVTSEGTPLSFPLSSIKNIKRNNYIPASDRCTLEKRKTVSGDDIIFALQSLGFDNYSETLKIYLAKYKEASRSAGAPLSREEQIAMQGALNAASLNAHALEQTQSEQLQRDAADNDSNE</sequence>
<keyword evidence="2" id="KW-0805">Transcription regulation</keyword>
<comment type="similarity">
    <text evidence="1">Belongs to the NFYB/HAP3 subunit family.</text>
</comment>
<dbReference type="GO" id="GO:0016602">
    <property type="term" value="C:CCAAT-binding factor complex"/>
    <property type="evidence" value="ECO:0007669"/>
    <property type="project" value="InterPro"/>
</dbReference>
<evidence type="ECO:0000256" key="2">
    <source>
        <dbReference type="ARBA" id="ARBA00023015"/>
    </source>
</evidence>
<evidence type="ECO:0000256" key="1">
    <source>
        <dbReference type="ARBA" id="ARBA00009053"/>
    </source>
</evidence>
<reference evidence="7 8" key="1">
    <citation type="journal article" date="2019" name="Sci. Rep.">
        <title>Comparative genomics of chytrid fungi reveal insights into the obligate biotrophic and pathogenic lifestyle of Synchytrium endobioticum.</title>
        <authorList>
            <person name="van de Vossenberg B.T.L.H."/>
            <person name="Warris S."/>
            <person name="Nguyen H.D.T."/>
            <person name="van Gent-Pelzer M.P.E."/>
            <person name="Joly D.L."/>
            <person name="van de Geest H.C."/>
            <person name="Bonants P.J.M."/>
            <person name="Smith D.S."/>
            <person name="Levesque C.A."/>
            <person name="van der Lee T.A.J."/>
        </authorList>
    </citation>
    <scope>NUCLEOTIDE SEQUENCE [LARGE SCALE GENOMIC DNA]</scope>
    <source>
        <strain evidence="7 8">CBS 675.73</strain>
    </source>
</reference>
<feature type="region of interest" description="Disordered" evidence="5">
    <location>
        <begin position="162"/>
        <end position="181"/>
    </location>
</feature>
<evidence type="ECO:0000313" key="8">
    <source>
        <dbReference type="Proteomes" id="UP000320333"/>
    </source>
</evidence>
<evidence type="ECO:0000259" key="6">
    <source>
        <dbReference type="Pfam" id="PF00808"/>
    </source>
</evidence>
<comment type="caution">
    <text evidence="7">The sequence shown here is derived from an EMBL/GenBank/DDBJ whole genome shotgun (WGS) entry which is preliminary data.</text>
</comment>
<evidence type="ECO:0000256" key="3">
    <source>
        <dbReference type="ARBA" id="ARBA00023125"/>
    </source>
</evidence>
<proteinExistence type="inferred from homology"/>
<feature type="domain" description="Transcription factor CBF/NF-Y/archaeal histone" evidence="6">
    <location>
        <begin position="25"/>
        <end position="68"/>
    </location>
</feature>